<feature type="region of interest" description="Disordered" evidence="7">
    <location>
        <begin position="512"/>
        <end position="554"/>
    </location>
</feature>
<dbReference type="Gramene" id="ORGLA01G0166700.1">
    <property type="protein sequence ID" value="ORGLA01G0166700.1"/>
    <property type="gene ID" value="ORGLA01G0166700"/>
</dbReference>
<keyword evidence="4 6" id="KW-0862">Zinc</keyword>
<feature type="region of interest" description="Disordered" evidence="7">
    <location>
        <begin position="1"/>
        <end position="23"/>
    </location>
</feature>
<dbReference type="GO" id="GO:0003677">
    <property type="term" value="F:DNA binding"/>
    <property type="evidence" value="ECO:0007669"/>
    <property type="project" value="UniProtKB-KW"/>
</dbReference>
<reference evidence="9" key="1">
    <citation type="submission" date="2015-06" db="UniProtKB">
        <authorList>
            <consortium name="EnsemblPlants"/>
        </authorList>
    </citation>
    <scope>IDENTIFICATION</scope>
</reference>
<dbReference type="PANTHER" id="PTHR13119:SF12">
    <property type="entry name" value="PROTEIN SUPPRESSOR OF SABLE"/>
    <property type="match status" value="1"/>
</dbReference>
<dbReference type="STRING" id="4538.I1NP77"/>
<evidence type="ECO:0000313" key="10">
    <source>
        <dbReference type="Proteomes" id="UP000007306"/>
    </source>
</evidence>
<dbReference type="HOGENOM" id="CLU_023154_0_0_1"/>
<feature type="region of interest" description="Disordered" evidence="7">
    <location>
        <begin position="574"/>
        <end position="643"/>
    </location>
</feature>
<name>I1NP77_ORYGL</name>
<feature type="domain" description="C3H1-type" evidence="8">
    <location>
        <begin position="429"/>
        <end position="456"/>
    </location>
</feature>
<reference evidence="9 10" key="2">
    <citation type="submission" date="2018-04" db="EMBL/GenBank/DDBJ databases">
        <title>OglaRS2 (Oryza glaberrima Reference Sequence Version 2).</title>
        <authorList>
            <person name="Zhang J."/>
            <person name="Kudrna D."/>
            <person name="Lee S."/>
            <person name="Talag J."/>
            <person name="Rajasekar S."/>
            <person name="Wing R.A."/>
        </authorList>
    </citation>
    <scope>NUCLEOTIDE SEQUENCE [LARGE SCALE GENOMIC DNA]</scope>
    <source>
        <strain evidence="9 10">cv. IRGC 96717</strain>
    </source>
</reference>
<feature type="zinc finger region" description="C3H1-type" evidence="6">
    <location>
        <begin position="488"/>
        <end position="511"/>
    </location>
</feature>
<evidence type="ECO:0000256" key="4">
    <source>
        <dbReference type="ARBA" id="ARBA00022833"/>
    </source>
</evidence>
<keyword evidence="1 6" id="KW-0479">Metal-binding</keyword>
<evidence type="ECO:0000256" key="7">
    <source>
        <dbReference type="SAM" id="MobiDB-lite"/>
    </source>
</evidence>
<dbReference type="InterPro" id="IPR036855">
    <property type="entry name" value="Znf_CCCH_sf"/>
</dbReference>
<feature type="compositionally biased region" description="Polar residues" evidence="7">
    <location>
        <begin position="535"/>
        <end position="548"/>
    </location>
</feature>
<keyword evidence="2" id="KW-0677">Repeat</keyword>
<evidence type="ECO:0000256" key="2">
    <source>
        <dbReference type="ARBA" id="ARBA00022737"/>
    </source>
</evidence>
<dbReference type="Pfam" id="PF00642">
    <property type="entry name" value="zf-CCCH"/>
    <property type="match status" value="1"/>
</dbReference>
<dbReference type="InterPro" id="IPR000571">
    <property type="entry name" value="Znf_CCCH"/>
</dbReference>
<keyword evidence="5" id="KW-0238">DNA-binding</keyword>
<protein>
    <recommendedName>
        <fullName evidence="8">C3H1-type domain-containing protein</fullName>
    </recommendedName>
</protein>
<dbReference type="PROSITE" id="PS50103">
    <property type="entry name" value="ZF_C3H1"/>
    <property type="match status" value="3"/>
</dbReference>
<feature type="domain" description="C3H1-type" evidence="8">
    <location>
        <begin position="488"/>
        <end position="511"/>
    </location>
</feature>
<evidence type="ECO:0000259" key="8">
    <source>
        <dbReference type="PROSITE" id="PS50103"/>
    </source>
</evidence>
<evidence type="ECO:0000256" key="5">
    <source>
        <dbReference type="ARBA" id="ARBA00023125"/>
    </source>
</evidence>
<dbReference type="GO" id="GO:0005634">
    <property type="term" value="C:nucleus"/>
    <property type="evidence" value="ECO:0007669"/>
    <property type="project" value="TreeGrafter"/>
</dbReference>
<dbReference type="SMART" id="SM00356">
    <property type="entry name" value="ZnF_C3H1"/>
    <property type="match status" value="3"/>
</dbReference>
<feature type="compositionally biased region" description="Acidic residues" evidence="7">
    <location>
        <begin position="281"/>
        <end position="300"/>
    </location>
</feature>
<sequence length="817" mass="88536">MEEPSPVPPAAAPASLAAAPPTTDVLSRRRAHLDSASYRALSRLFSHCLHLHPPRHAARPDAEVEPAAAAAIPPGGSGGLPHGDSPPPADVGGDRGKNLEVEVALGNHAPHETPSTSASPDAAVNPTTDPGVVPQGTEEGRVAGVERVEGVEEVVFAGGTSGEADADGDELGAGAGLMGDDEALRSMQACLDGEDSELVIEMVGNDDEQLQLDAMMNNLSGLIDDASACVMSAQSCGVSGDKLQSDDRVAEEVKELGAGIGNDRSVCSLDHGSLDGGGGFEEGEIEGDTQNLDADDSGNSELQDDVELEEDFDSRRIEEDGSCGHDLKSNLHLIPQKGNGGTARNMLCNSKGDSQMHVARAQAVSYDEVLDWNETPLPDDKALKHGNTRKRTLTEERKAKKTKTKRIKRALQREAEGVKRLKLQPVIKPKVVKVCHFYLHGKCQQGNLCKFSHDTTPLTKSKPCTHYARGSCLKGDDCPYDHELSKYPCHNFMENGMCIRGDKCKFSHVIPTAEGPSTPDAKKSNASSVPEKANCQEQTSRQKTSTVYSGEPATSVPIKHHSILKNLAGISGNAQKDVVSTEKHKNPTGGPHQNFGRPQPADGKKLGKHNGHRSAPLLDEKDSSKQANLHPCSEPKKNSLPTTAAVPSSHTWMLFSDEPVAMRLCSIFCIPHTSFIAVTPSCKLQLLMWTYFAELGANIYCQILKIGNYQMNALLFNPQKKKKAHKDYQAQRLYRWLLHCCPRATRWLGVAQAYNSKSQFLIFISLQQQEANSAAKGSMPVCIHQLVLSMFLNKDLNWKVGVYLFVWDYENAKRHMT</sequence>
<dbReference type="SUPFAM" id="SSF90229">
    <property type="entry name" value="CCCH zinc finger"/>
    <property type="match status" value="3"/>
</dbReference>
<feature type="zinc finger region" description="C3H1-type" evidence="6">
    <location>
        <begin position="458"/>
        <end position="485"/>
    </location>
</feature>
<dbReference type="OMA" id="KPCTHYA"/>
<feature type="domain" description="C3H1-type" evidence="8">
    <location>
        <begin position="458"/>
        <end position="485"/>
    </location>
</feature>
<feature type="region of interest" description="Disordered" evidence="7">
    <location>
        <begin position="272"/>
        <end position="300"/>
    </location>
</feature>
<dbReference type="GO" id="GO:0003723">
    <property type="term" value="F:RNA binding"/>
    <property type="evidence" value="ECO:0007669"/>
    <property type="project" value="InterPro"/>
</dbReference>
<feature type="zinc finger region" description="C3H1-type" evidence="6">
    <location>
        <begin position="429"/>
        <end position="456"/>
    </location>
</feature>
<keyword evidence="3 6" id="KW-0863">Zinc-finger</keyword>
<proteinExistence type="predicted"/>
<evidence type="ECO:0000313" key="9">
    <source>
        <dbReference type="EnsemblPlants" id="ORGLA01G0166700.1"/>
    </source>
</evidence>
<feature type="region of interest" description="Disordered" evidence="7">
    <location>
        <begin position="109"/>
        <end position="137"/>
    </location>
</feature>
<keyword evidence="10" id="KW-1185">Reference proteome</keyword>
<dbReference type="GO" id="GO:0008270">
    <property type="term" value="F:zinc ion binding"/>
    <property type="evidence" value="ECO:0007669"/>
    <property type="project" value="UniProtKB-KW"/>
</dbReference>
<feature type="compositionally biased region" description="Low complexity" evidence="7">
    <location>
        <begin position="65"/>
        <end position="74"/>
    </location>
</feature>
<accession>I1NP77</accession>
<dbReference type="Proteomes" id="UP000007306">
    <property type="component" value="Chromosome 1"/>
</dbReference>
<dbReference type="EnsemblPlants" id="ORGLA01G0166700.1">
    <property type="protein sequence ID" value="ORGLA01G0166700.1"/>
    <property type="gene ID" value="ORGLA01G0166700"/>
</dbReference>
<dbReference type="FunFam" id="4.10.1000.10:FF:000095">
    <property type="entry name" value="C3H-type transcription factor"/>
    <property type="match status" value="1"/>
</dbReference>
<dbReference type="AlphaFoldDB" id="I1NP77"/>
<evidence type="ECO:0000256" key="1">
    <source>
        <dbReference type="ARBA" id="ARBA00022723"/>
    </source>
</evidence>
<dbReference type="eggNOG" id="KOG1040">
    <property type="taxonomic scope" value="Eukaryota"/>
</dbReference>
<feature type="compositionally biased region" description="Pro residues" evidence="7">
    <location>
        <begin position="1"/>
        <end position="11"/>
    </location>
</feature>
<feature type="compositionally biased region" description="Low complexity" evidence="7">
    <location>
        <begin position="12"/>
        <end position="21"/>
    </location>
</feature>
<dbReference type="GO" id="GO:0045892">
    <property type="term" value="P:negative regulation of DNA-templated transcription"/>
    <property type="evidence" value="ECO:0007669"/>
    <property type="project" value="InterPro"/>
</dbReference>
<dbReference type="PANTHER" id="PTHR13119">
    <property type="entry name" value="ZINC FINGER CCCH DOMAIN-CONTAINING PROTEI"/>
    <property type="match status" value="1"/>
</dbReference>
<feature type="region of interest" description="Disordered" evidence="7">
    <location>
        <begin position="56"/>
        <end position="95"/>
    </location>
</feature>
<evidence type="ECO:0000256" key="3">
    <source>
        <dbReference type="ARBA" id="ARBA00022771"/>
    </source>
</evidence>
<dbReference type="Gene3D" id="4.10.1000.10">
    <property type="entry name" value="Zinc finger, CCCH-type"/>
    <property type="match status" value="2"/>
</dbReference>
<dbReference type="InterPro" id="IPR045124">
    <property type="entry name" value="Su(sable)-like"/>
</dbReference>
<evidence type="ECO:0000256" key="6">
    <source>
        <dbReference type="PROSITE-ProRule" id="PRU00723"/>
    </source>
</evidence>
<organism evidence="9 10">
    <name type="scientific">Oryza glaberrima</name>
    <name type="common">African rice</name>
    <dbReference type="NCBI Taxonomy" id="4538"/>
    <lineage>
        <taxon>Eukaryota</taxon>
        <taxon>Viridiplantae</taxon>
        <taxon>Streptophyta</taxon>
        <taxon>Embryophyta</taxon>
        <taxon>Tracheophyta</taxon>
        <taxon>Spermatophyta</taxon>
        <taxon>Magnoliopsida</taxon>
        <taxon>Liliopsida</taxon>
        <taxon>Poales</taxon>
        <taxon>Poaceae</taxon>
        <taxon>BOP clade</taxon>
        <taxon>Oryzoideae</taxon>
        <taxon>Oryzeae</taxon>
        <taxon>Oryzinae</taxon>
        <taxon>Oryza</taxon>
    </lineage>
</organism>